<sequence>MTRANTSSTVDHAEIEKFSDMADAWWDENGDFAPLHRLNPTRMAFIRDQACAHFGRDRADPQPLKGLRVLDIGCGGGLLCEPLARLGAEVTGIDAGEKNIAVARLHAEESGLEIDYRCITAEELAASGASFDMVLALEIVEHVADVEAFLAACSELLRTGGAFVLSTLSRTPKSFMMAIVGAEYLLRWLPRGTHDWRRFLKPSEVCRYLRDVGIEAEELSGLVYNPLNDSWRLSRRDLDVNYLLFAQKKG</sequence>
<dbReference type="NCBIfam" id="TIGR01983">
    <property type="entry name" value="UbiG"/>
    <property type="match status" value="1"/>
</dbReference>
<feature type="binding site" evidence="5">
    <location>
        <position position="94"/>
    </location>
    <ligand>
        <name>S-adenosyl-L-methionine</name>
        <dbReference type="ChEBI" id="CHEBI:59789"/>
    </ligand>
</feature>
<dbReference type="InterPro" id="IPR013216">
    <property type="entry name" value="Methyltransf_11"/>
</dbReference>
<evidence type="ECO:0000256" key="4">
    <source>
        <dbReference type="ARBA" id="ARBA00022691"/>
    </source>
</evidence>
<dbReference type="EC" id="2.1.1.64" evidence="5"/>
<dbReference type="PANTHER" id="PTHR43464:SF19">
    <property type="entry name" value="UBIQUINONE BIOSYNTHESIS O-METHYLTRANSFERASE, MITOCHONDRIAL"/>
    <property type="match status" value="1"/>
</dbReference>
<feature type="binding site" evidence="5">
    <location>
        <position position="42"/>
    </location>
    <ligand>
        <name>S-adenosyl-L-methionine</name>
        <dbReference type="ChEBI" id="CHEBI:59789"/>
    </ligand>
</feature>
<evidence type="ECO:0000313" key="8">
    <source>
        <dbReference type="Proteomes" id="UP001595799"/>
    </source>
</evidence>
<evidence type="ECO:0000256" key="3">
    <source>
        <dbReference type="ARBA" id="ARBA00022688"/>
    </source>
</evidence>
<dbReference type="GO" id="GO:0032259">
    <property type="term" value="P:methylation"/>
    <property type="evidence" value="ECO:0007669"/>
    <property type="project" value="UniProtKB-KW"/>
</dbReference>
<proteinExistence type="inferred from homology"/>
<dbReference type="EC" id="2.1.1.222" evidence="5"/>
<dbReference type="GO" id="GO:0102208">
    <property type="term" value="F:2-polyprenyl-6-hydroxyphenol methylase activity"/>
    <property type="evidence" value="ECO:0007669"/>
    <property type="project" value="UniProtKB-EC"/>
</dbReference>
<protein>
    <recommendedName>
        <fullName evidence="5">Ubiquinone biosynthesis O-methyltransferase</fullName>
    </recommendedName>
    <alternativeName>
        <fullName evidence="5">2-polyprenyl-6-hydroxyphenol methylase</fullName>
        <ecNumber evidence="5">2.1.1.222</ecNumber>
    </alternativeName>
    <alternativeName>
        <fullName evidence="5">3-demethylubiquinone 3-O-methyltransferase</fullName>
        <ecNumber evidence="5">2.1.1.64</ecNumber>
    </alternativeName>
</protein>
<keyword evidence="4 5" id="KW-0949">S-adenosyl-L-methionine</keyword>
<comment type="function">
    <text evidence="5">O-methyltransferase that catalyzes the 2 O-methylation steps in the ubiquinone biosynthetic pathway.</text>
</comment>
<feature type="binding site" evidence="5">
    <location>
        <position position="137"/>
    </location>
    <ligand>
        <name>S-adenosyl-L-methionine</name>
        <dbReference type="ChEBI" id="CHEBI:59789"/>
    </ligand>
</feature>
<keyword evidence="2 5" id="KW-0808">Transferase</keyword>
<keyword evidence="8" id="KW-1185">Reference proteome</keyword>
<dbReference type="HAMAP" id="MF_00472">
    <property type="entry name" value="UbiG"/>
    <property type="match status" value="1"/>
</dbReference>
<comment type="catalytic activity">
    <reaction evidence="5">
        <text>a 3-demethylubiquinol + S-adenosyl-L-methionine = a ubiquinol + S-adenosyl-L-homocysteine + H(+)</text>
        <dbReference type="Rhea" id="RHEA:44380"/>
        <dbReference type="Rhea" id="RHEA-COMP:9566"/>
        <dbReference type="Rhea" id="RHEA-COMP:10914"/>
        <dbReference type="ChEBI" id="CHEBI:15378"/>
        <dbReference type="ChEBI" id="CHEBI:17976"/>
        <dbReference type="ChEBI" id="CHEBI:57856"/>
        <dbReference type="ChEBI" id="CHEBI:59789"/>
        <dbReference type="ChEBI" id="CHEBI:84422"/>
        <dbReference type="EC" id="2.1.1.64"/>
    </reaction>
</comment>
<evidence type="ECO:0000256" key="5">
    <source>
        <dbReference type="HAMAP-Rule" id="MF_00472"/>
    </source>
</evidence>
<evidence type="ECO:0000256" key="2">
    <source>
        <dbReference type="ARBA" id="ARBA00022679"/>
    </source>
</evidence>
<keyword evidence="3 5" id="KW-0831">Ubiquinone biosynthesis</keyword>
<dbReference type="SUPFAM" id="SSF53335">
    <property type="entry name" value="S-adenosyl-L-methionine-dependent methyltransferases"/>
    <property type="match status" value="1"/>
</dbReference>
<name>A0ABV8UIL3_9PROT</name>
<dbReference type="PANTHER" id="PTHR43464">
    <property type="entry name" value="METHYLTRANSFERASE"/>
    <property type="match status" value="1"/>
</dbReference>
<dbReference type="Proteomes" id="UP001595799">
    <property type="component" value="Unassembled WGS sequence"/>
</dbReference>
<feature type="binding site" evidence="5">
    <location>
        <position position="73"/>
    </location>
    <ligand>
        <name>S-adenosyl-L-methionine</name>
        <dbReference type="ChEBI" id="CHEBI:59789"/>
    </ligand>
</feature>
<evidence type="ECO:0000256" key="1">
    <source>
        <dbReference type="ARBA" id="ARBA00022603"/>
    </source>
</evidence>
<organism evidence="7 8">
    <name type="scientific">Fodinicurvata halophila</name>
    <dbReference type="NCBI Taxonomy" id="1419723"/>
    <lineage>
        <taxon>Bacteria</taxon>
        <taxon>Pseudomonadati</taxon>
        <taxon>Pseudomonadota</taxon>
        <taxon>Alphaproteobacteria</taxon>
        <taxon>Rhodospirillales</taxon>
        <taxon>Rhodovibrionaceae</taxon>
        <taxon>Fodinicurvata</taxon>
    </lineage>
</organism>
<evidence type="ECO:0000259" key="6">
    <source>
        <dbReference type="Pfam" id="PF08241"/>
    </source>
</evidence>
<feature type="domain" description="Methyltransferase type 11" evidence="6">
    <location>
        <begin position="70"/>
        <end position="165"/>
    </location>
</feature>
<dbReference type="InterPro" id="IPR029063">
    <property type="entry name" value="SAM-dependent_MTases_sf"/>
</dbReference>
<comment type="pathway">
    <text evidence="5">Cofactor biosynthesis; ubiquinone biosynthesis.</text>
</comment>
<accession>A0ABV8UIL3</accession>
<reference evidence="8" key="1">
    <citation type="journal article" date="2019" name="Int. J. Syst. Evol. Microbiol.">
        <title>The Global Catalogue of Microorganisms (GCM) 10K type strain sequencing project: providing services to taxonomists for standard genome sequencing and annotation.</title>
        <authorList>
            <consortium name="The Broad Institute Genomics Platform"/>
            <consortium name="The Broad Institute Genome Sequencing Center for Infectious Disease"/>
            <person name="Wu L."/>
            <person name="Ma J."/>
        </authorList>
    </citation>
    <scope>NUCLEOTIDE SEQUENCE [LARGE SCALE GENOMIC DNA]</scope>
    <source>
        <strain evidence="8">CECT 8472</strain>
    </source>
</reference>
<dbReference type="EMBL" id="JBHSCW010000002">
    <property type="protein sequence ID" value="MFC4350681.1"/>
    <property type="molecule type" value="Genomic_DNA"/>
</dbReference>
<dbReference type="Gene3D" id="3.40.50.150">
    <property type="entry name" value="Vaccinia Virus protein VP39"/>
    <property type="match status" value="1"/>
</dbReference>
<dbReference type="Pfam" id="PF08241">
    <property type="entry name" value="Methyltransf_11"/>
    <property type="match status" value="1"/>
</dbReference>
<dbReference type="CDD" id="cd02440">
    <property type="entry name" value="AdoMet_MTases"/>
    <property type="match status" value="1"/>
</dbReference>
<comment type="similarity">
    <text evidence="5">Belongs to the methyltransferase superfamily. UbiG/COQ3 family.</text>
</comment>
<evidence type="ECO:0000313" key="7">
    <source>
        <dbReference type="EMBL" id="MFC4350681.1"/>
    </source>
</evidence>
<keyword evidence="1 5" id="KW-0489">Methyltransferase</keyword>
<dbReference type="GO" id="GO:0061542">
    <property type="term" value="F:3-demethylubiquinol 3-O-methyltransferase activity"/>
    <property type="evidence" value="ECO:0007669"/>
    <property type="project" value="UniProtKB-EC"/>
</dbReference>
<dbReference type="InterPro" id="IPR010233">
    <property type="entry name" value="UbiG_MeTrfase"/>
</dbReference>
<comment type="catalytic activity">
    <reaction evidence="5">
        <text>a 3-(all-trans-polyprenyl)benzene-1,2-diol + S-adenosyl-L-methionine = a 2-methoxy-6-(all-trans-polyprenyl)phenol + S-adenosyl-L-homocysteine + H(+)</text>
        <dbReference type="Rhea" id="RHEA:31411"/>
        <dbReference type="Rhea" id="RHEA-COMP:9550"/>
        <dbReference type="Rhea" id="RHEA-COMP:9551"/>
        <dbReference type="ChEBI" id="CHEBI:15378"/>
        <dbReference type="ChEBI" id="CHEBI:57856"/>
        <dbReference type="ChEBI" id="CHEBI:59789"/>
        <dbReference type="ChEBI" id="CHEBI:62729"/>
        <dbReference type="ChEBI" id="CHEBI:62731"/>
        <dbReference type="EC" id="2.1.1.222"/>
    </reaction>
</comment>
<gene>
    <name evidence="5 7" type="primary">ubiG</name>
    <name evidence="7" type="ORF">ACFOW6_03890</name>
</gene>
<dbReference type="RefSeq" id="WP_382421027.1">
    <property type="nucleotide sequence ID" value="NZ_JBHSCW010000002.1"/>
</dbReference>
<comment type="caution">
    <text evidence="7">The sequence shown here is derived from an EMBL/GenBank/DDBJ whole genome shotgun (WGS) entry which is preliminary data.</text>
</comment>